<evidence type="ECO:0000259" key="7">
    <source>
        <dbReference type="Pfam" id="PF00892"/>
    </source>
</evidence>
<evidence type="ECO:0000256" key="3">
    <source>
        <dbReference type="ARBA" id="ARBA00022692"/>
    </source>
</evidence>
<dbReference type="RefSeq" id="WP_013460680.1">
    <property type="nucleotide sequence ID" value="NC_014762.1"/>
</dbReference>
<feature type="domain" description="EamA" evidence="7">
    <location>
        <begin position="6"/>
        <end position="135"/>
    </location>
</feature>
<comment type="similarity">
    <text evidence="2">Belongs to the EamA transporter family.</text>
</comment>
<dbReference type="InterPro" id="IPR050638">
    <property type="entry name" value="AA-Vitamin_Transporters"/>
</dbReference>
<evidence type="ECO:0000313" key="9">
    <source>
        <dbReference type="Proteomes" id="UP000008721"/>
    </source>
</evidence>
<keyword evidence="4 6" id="KW-1133">Transmembrane helix</keyword>
<feature type="transmembrane region" description="Helical" evidence="6">
    <location>
        <begin position="243"/>
        <end position="259"/>
    </location>
</feature>
<feature type="transmembrane region" description="Helical" evidence="6">
    <location>
        <begin position="122"/>
        <end position="138"/>
    </location>
</feature>
<feature type="transmembrane region" description="Helical" evidence="6">
    <location>
        <begin position="64"/>
        <end position="86"/>
    </location>
</feature>
<organism evidence="8 9">
    <name type="scientific">Sulfuricurvum kujiense (strain ATCC BAA-921 / DSM 16994 / JCM 11577 / YK-1)</name>
    <dbReference type="NCBI Taxonomy" id="709032"/>
    <lineage>
        <taxon>Bacteria</taxon>
        <taxon>Pseudomonadati</taxon>
        <taxon>Campylobacterota</taxon>
        <taxon>Epsilonproteobacteria</taxon>
        <taxon>Campylobacterales</taxon>
        <taxon>Sulfurimonadaceae</taxon>
        <taxon>Sulfuricurvum</taxon>
    </lineage>
</organism>
<evidence type="ECO:0000256" key="1">
    <source>
        <dbReference type="ARBA" id="ARBA00004141"/>
    </source>
</evidence>
<feature type="transmembrane region" description="Helical" evidence="6">
    <location>
        <begin position="265"/>
        <end position="282"/>
    </location>
</feature>
<dbReference type="SUPFAM" id="SSF103481">
    <property type="entry name" value="Multidrug resistance efflux transporter EmrE"/>
    <property type="match status" value="2"/>
</dbReference>
<accession>E4U1E6</accession>
<feature type="transmembrane region" description="Helical" evidence="6">
    <location>
        <begin position="144"/>
        <end position="164"/>
    </location>
</feature>
<evidence type="ECO:0000256" key="5">
    <source>
        <dbReference type="ARBA" id="ARBA00023136"/>
    </source>
</evidence>
<evidence type="ECO:0000256" key="2">
    <source>
        <dbReference type="ARBA" id="ARBA00007362"/>
    </source>
</evidence>
<dbReference type="EMBL" id="CP002355">
    <property type="protein sequence ID" value="ADR34483.1"/>
    <property type="molecule type" value="Genomic_DNA"/>
</dbReference>
<dbReference type="InterPro" id="IPR000620">
    <property type="entry name" value="EamA_dom"/>
</dbReference>
<dbReference type="PANTHER" id="PTHR32322:SF2">
    <property type="entry name" value="EAMA DOMAIN-CONTAINING PROTEIN"/>
    <property type="match status" value="1"/>
</dbReference>
<dbReference type="eggNOG" id="COG0697">
    <property type="taxonomic scope" value="Bacteria"/>
</dbReference>
<dbReference type="AlphaFoldDB" id="E4U1E6"/>
<dbReference type="GO" id="GO:0016020">
    <property type="term" value="C:membrane"/>
    <property type="evidence" value="ECO:0007669"/>
    <property type="project" value="UniProtKB-SubCell"/>
</dbReference>
<gene>
    <name evidence="8" type="ordered locus">Sulku_1823</name>
</gene>
<dbReference type="Proteomes" id="UP000008721">
    <property type="component" value="Chromosome"/>
</dbReference>
<reference evidence="8 9" key="1">
    <citation type="journal article" date="2012" name="Stand. Genomic Sci.">
        <title>Complete genome sequence of the sulfur compounds oxidizing chemolithoautotroph Sulfuricurvum kujiense type strain (YK-1(T)).</title>
        <authorList>
            <person name="Han C."/>
            <person name="Kotsyurbenko O."/>
            <person name="Chertkov O."/>
            <person name="Held B."/>
            <person name="Lapidus A."/>
            <person name="Nolan M."/>
            <person name="Lucas S."/>
            <person name="Hammon N."/>
            <person name="Deshpande S."/>
            <person name="Cheng J.F."/>
            <person name="Tapia R."/>
            <person name="Goodwin L.A."/>
            <person name="Pitluck S."/>
            <person name="Liolios K."/>
            <person name="Pagani I."/>
            <person name="Ivanova N."/>
            <person name="Mavromatis K."/>
            <person name="Mikhailova N."/>
            <person name="Pati A."/>
            <person name="Chen A."/>
            <person name="Palaniappan K."/>
            <person name="Land M."/>
            <person name="Hauser L."/>
            <person name="Chang Y.J."/>
            <person name="Jeffries C.D."/>
            <person name="Brambilla E.M."/>
            <person name="Rohde M."/>
            <person name="Spring S."/>
            <person name="Sikorski J."/>
            <person name="Goker M."/>
            <person name="Woyke T."/>
            <person name="Bristow J."/>
            <person name="Eisen J.A."/>
            <person name="Markowitz V."/>
            <person name="Hugenholtz P."/>
            <person name="Kyrpides N.C."/>
            <person name="Klenk H.P."/>
            <person name="Detter J.C."/>
        </authorList>
    </citation>
    <scope>NUCLEOTIDE SEQUENCE [LARGE SCALE GENOMIC DNA]</scope>
    <source>
        <strain evidence="9">ATCC BAA-921 / DSM 16994 / JCM 11577 / YK-1</strain>
    </source>
</reference>
<sequence length="290" mass="31216">MIPLPFLMILAMMLWGGGWPALKILTESVSWEVATFWRFALMSIAFLPVLWWHKKPLRVSLHALGWVTLSGLLNAVFMALSFWGVAAGTAGAGGVIITTLSPVITVGIAVAFLGFKPSQRHVTGLMIGLVGGAVMLQITNSDLLFHGGNLIFLLSALVWAVLTLSAQRSHLHLDPIHYTFFLGLIATVFMFFIAYPLGIGSVFNQDLRFWGALLYLAVLGQTVASSIYFIASGAMGSSKASSYMFLVPVSALGTSYLLLGEIPSLTLILGGLISIAAVYLINNPLKRDLS</sequence>
<protein>
    <recommendedName>
        <fullName evidence="7">EamA domain-containing protein</fullName>
    </recommendedName>
</protein>
<evidence type="ECO:0000256" key="4">
    <source>
        <dbReference type="ARBA" id="ARBA00022989"/>
    </source>
</evidence>
<feature type="transmembrane region" description="Helical" evidence="6">
    <location>
        <begin position="36"/>
        <end position="52"/>
    </location>
</feature>
<comment type="subcellular location">
    <subcellularLocation>
        <location evidence="1">Membrane</location>
        <topology evidence="1">Multi-pass membrane protein</topology>
    </subcellularLocation>
</comment>
<dbReference type="PANTHER" id="PTHR32322">
    <property type="entry name" value="INNER MEMBRANE TRANSPORTER"/>
    <property type="match status" value="1"/>
</dbReference>
<dbReference type="HOGENOM" id="CLU_033863_4_2_7"/>
<dbReference type="InterPro" id="IPR037185">
    <property type="entry name" value="EmrE-like"/>
</dbReference>
<feature type="transmembrane region" description="Helical" evidence="6">
    <location>
        <begin position="92"/>
        <end position="115"/>
    </location>
</feature>
<feature type="transmembrane region" description="Helical" evidence="6">
    <location>
        <begin position="176"/>
        <end position="197"/>
    </location>
</feature>
<dbReference type="Pfam" id="PF00892">
    <property type="entry name" value="EamA"/>
    <property type="match status" value="2"/>
</dbReference>
<dbReference type="STRING" id="709032.Sulku_1823"/>
<keyword evidence="3 6" id="KW-0812">Transmembrane</keyword>
<proteinExistence type="inferred from homology"/>
<feature type="domain" description="EamA" evidence="7">
    <location>
        <begin position="148"/>
        <end position="282"/>
    </location>
</feature>
<feature type="transmembrane region" description="Helical" evidence="6">
    <location>
        <begin position="209"/>
        <end position="231"/>
    </location>
</feature>
<name>E4U1E6_SULKY</name>
<dbReference type="KEGG" id="sku:Sulku_1823"/>
<evidence type="ECO:0000256" key="6">
    <source>
        <dbReference type="SAM" id="Phobius"/>
    </source>
</evidence>
<evidence type="ECO:0000313" key="8">
    <source>
        <dbReference type="EMBL" id="ADR34483.1"/>
    </source>
</evidence>
<keyword evidence="9" id="KW-1185">Reference proteome</keyword>
<keyword evidence="5 6" id="KW-0472">Membrane</keyword>